<dbReference type="SUPFAM" id="SSF49265">
    <property type="entry name" value="Fibronectin type III"/>
    <property type="match status" value="1"/>
</dbReference>
<dbReference type="Gene3D" id="2.60.40.10">
    <property type="entry name" value="Immunoglobulins"/>
    <property type="match status" value="1"/>
</dbReference>
<evidence type="ECO:0000256" key="1">
    <source>
        <dbReference type="ARBA" id="ARBA00005399"/>
    </source>
</evidence>
<name>A0A481N4E3_9POXV</name>
<gene>
    <name evidence="4" type="primary">m007R</name>
    <name evidence="3" type="synonym">M-T7</name>
    <name evidence="3" type="synonym">m007L</name>
</gene>
<feature type="domain" description="Interferon gamma receptor D2" evidence="2">
    <location>
        <begin position="104"/>
        <end position="205"/>
    </location>
</feature>
<protein>
    <submittedName>
        <fullName evidence="4">M-T7</fullName>
    </submittedName>
    <submittedName>
        <fullName evidence="3">M7</fullName>
    </submittedName>
</protein>
<evidence type="ECO:0000313" key="5">
    <source>
        <dbReference type="Proteomes" id="UP000291627"/>
    </source>
</evidence>
<dbReference type="InterPro" id="IPR036116">
    <property type="entry name" value="FN3_sf"/>
</dbReference>
<reference evidence="4 5" key="1">
    <citation type="journal article" date="2019" name="J. Virol.">
        <title>Punctuated evolution of myxoma virus: rapid and disjunct evolution of a recent viral lineage in Australia.</title>
        <authorList>
            <person name="Eden J.-S."/>
            <person name="Kerr P.J."/>
            <person name="Holmes E.C."/>
        </authorList>
    </citation>
    <scope>NUCLEOTIDE SEQUENCE [LARGE SCALE GENOMIC DNA]</scope>
    <source>
        <strain evidence="4">Aust/Vic/Wonga Park/03-2012</strain>
    </source>
</reference>
<dbReference type="Pfam" id="PF07140">
    <property type="entry name" value="IFNGR1_D2"/>
    <property type="match status" value="1"/>
</dbReference>
<proteinExistence type="inferred from homology"/>
<dbReference type="GO" id="GO:0060333">
    <property type="term" value="P:type II interferon-mediated signaling pathway"/>
    <property type="evidence" value="ECO:0007669"/>
    <property type="project" value="InterPro"/>
</dbReference>
<dbReference type="GO" id="GO:0004896">
    <property type="term" value="F:cytokine receptor activity"/>
    <property type="evidence" value="ECO:0007669"/>
    <property type="project" value="InterPro"/>
</dbReference>
<dbReference type="EMBL" id="MK388099">
    <property type="protein sequence ID" value="QAV35333.1"/>
    <property type="molecule type" value="Genomic_DNA"/>
</dbReference>
<dbReference type="InterPro" id="IPR013783">
    <property type="entry name" value="Ig-like_fold"/>
</dbReference>
<dbReference type="Pfam" id="PF20634">
    <property type="entry name" value="IFNGR1_transm"/>
    <property type="match status" value="1"/>
</dbReference>
<dbReference type="EMBL" id="MK388099">
    <property type="protein sequence ID" value="QAV35484.1"/>
    <property type="molecule type" value="Genomic_DNA"/>
</dbReference>
<dbReference type="InterPro" id="IPR021126">
    <property type="entry name" value="IFN_gamma_rc_D2_pox/mammal"/>
</dbReference>
<evidence type="ECO:0000259" key="2">
    <source>
        <dbReference type="Pfam" id="PF07140"/>
    </source>
</evidence>
<sequence>MDGRLVFLLASLAIVSDAVRLTSYDLNTFVTWQDDGYTYNVSIKPYTTATWINVCEWASSSCNVSLALQYDLDVVSWARLTRVGKYTEYSLEPTCAVARFSPPEVQLVRTGTSVEVLVRHPVVYLRGQEVSVYGHSFCDYDFGYKTIFLFSKNKRAEYVVPGRYCDNVECRFSIDSQESVCATVVLTYGDSYRSEAGVEVCVPELAKREVSPYIVKKSSDLEYVKRAIHNEYRLDTSSEGRRLEELYLTVASMFERLVEDVFE</sequence>
<dbReference type="Proteomes" id="UP000291627">
    <property type="component" value="Segment"/>
</dbReference>
<evidence type="ECO:0000313" key="3">
    <source>
        <dbReference type="EMBL" id="QAV35333.1"/>
    </source>
</evidence>
<organism evidence="4 5">
    <name type="scientific">Myxoma virus</name>
    <dbReference type="NCBI Taxonomy" id="10273"/>
    <lineage>
        <taxon>Viruses</taxon>
        <taxon>Varidnaviria</taxon>
        <taxon>Bamfordvirae</taxon>
        <taxon>Nucleocytoviricota</taxon>
        <taxon>Pokkesviricetes</taxon>
        <taxon>Chitovirales</taxon>
        <taxon>Poxviridae</taxon>
        <taxon>Chordopoxvirinae</taxon>
        <taxon>Leporipoxvirus</taxon>
        <taxon>Leporipoxvirus myxoma</taxon>
    </lineage>
</organism>
<evidence type="ECO:0000313" key="4">
    <source>
        <dbReference type="EMBL" id="QAV35484.1"/>
    </source>
</evidence>
<accession>A0A481N4E3</accession>
<comment type="similarity">
    <text evidence="1">Belongs to the type II cytokine receptor family.</text>
</comment>